<protein>
    <submittedName>
        <fullName evidence="2">ATP synthase F0 subunit 8</fullName>
    </submittedName>
</protein>
<gene>
    <name evidence="2" type="primary">atp8</name>
</gene>
<evidence type="ECO:0000313" key="2">
    <source>
        <dbReference type="EMBL" id="ARH54783.1"/>
    </source>
</evidence>
<keyword evidence="1" id="KW-0472">Membrane</keyword>
<dbReference type="AlphaFoldDB" id="A0A343C440"/>
<geneLocation type="mitochondrion" evidence="2"/>
<proteinExistence type="predicted"/>
<keyword evidence="1" id="KW-1133">Transmembrane helix</keyword>
<accession>A0A343C440</accession>
<reference evidence="2" key="1">
    <citation type="submission" date="2016-04" db="EMBL/GenBank/DDBJ databases">
        <title>Mitochondria of beetle species.</title>
        <authorList>
            <person name="Hunter A."/>
            <person name="Moriniere J."/>
            <person name="Tang P."/>
            <person name="Linard B."/>
            <person name="Crampton-Platt A."/>
            <person name="Vogler A.P."/>
        </authorList>
    </citation>
    <scope>NUCLEOTIDE SEQUENCE</scope>
</reference>
<sequence>MPQMAPMNWTLMYLIFSMLLLSYMTLNYFLFTKKITSMKNSSFQLSYKLWK</sequence>
<feature type="transmembrane region" description="Helical" evidence="1">
    <location>
        <begin position="12"/>
        <end position="31"/>
    </location>
</feature>
<keyword evidence="2" id="KW-0496">Mitochondrion</keyword>
<keyword evidence="1" id="KW-0812">Transmembrane</keyword>
<name>A0A343C440_9CUCU</name>
<organism evidence="2">
    <name type="scientific">Trigonopterus sp. 8 AH-2016</name>
    <dbReference type="NCBI Taxonomy" id="1903842"/>
    <lineage>
        <taxon>Eukaryota</taxon>
        <taxon>Metazoa</taxon>
        <taxon>Ecdysozoa</taxon>
        <taxon>Arthropoda</taxon>
        <taxon>Hexapoda</taxon>
        <taxon>Insecta</taxon>
        <taxon>Pterygota</taxon>
        <taxon>Neoptera</taxon>
        <taxon>Endopterygota</taxon>
        <taxon>Coleoptera</taxon>
        <taxon>Polyphaga</taxon>
        <taxon>Cucujiformia</taxon>
        <taxon>Curculionidae</taxon>
        <taxon>Cryptorhynchinae</taxon>
        <taxon>Trigonopterus</taxon>
    </lineage>
</organism>
<evidence type="ECO:0000256" key="1">
    <source>
        <dbReference type="SAM" id="Phobius"/>
    </source>
</evidence>
<dbReference type="EMBL" id="KX087364">
    <property type="protein sequence ID" value="ARH54783.1"/>
    <property type="molecule type" value="Genomic_DNA"/>
</dbReference>